<accession>U4L2C6</accession>
<gene>
    <name evidence="2" type="ORF">PCON_09853</name>
</gene>
<dbReference type="AlphaFoldDB" id="U4L2C6"/>
<feature type="compositionally biased region" description="Polar residues" evidence="1">
    <location>
        <begin position="1"/>
        <end position="25"/>
    </location>
</feature>
<reference evidence="2 3" key="1">
    <citation type="journal article" date="2013" name="PLoS Genet.">
        <title>The genome and development-dependent transcriptomes of Pyronema confluens: a window into fungal evolution.</title>
        <authorList>
            <person name="Traeger S."/>
            <person name="Altegoer F."/>
            <person name="Freitag M."/>
            <person name="Gabaldon T."/>
            <person name="Kempken F."/>
            <person name="Kumar A."/>
            <person name="Marcet-Houben M."/>
            <person name="Poggeler S."/>
            <person name="Stajich J.E."/>
            <person name="Nowrousian M."/>
        </authorList>
    </citation>
    <scope>NUCLEOTIDE SEQUENCE [LARGE SCALE GENOMIC DNA]</scope>
    <source>
        <strain evidence="3">CBS 100304</strain>
        <tissue evidence="2">Vegetative mycelium</tissue>
    </source>
</reference>
<evidence type="ECO:0000256" key="1">
    <source>
        <dbReference type="SAM" id="MobiDB-lite"/>
    </source>
</evidence>
<dbReference type="EMBL" id="HF935137">
    <property type="protein sequence ID" value="CCX04224.1"/>
    <property type="molecule type" value="Genomic_DNA"/>
</dbReference>
<evidence type="ECO:0000313" key="3">
    <source>
        <dbReference type="Proteomes" id="UP000018144"/>
    </source>
</evidence>
<organism evidence="2 3">
    <name type="scientific">Pyronema omphalodes (strain CBS 100304)</name>
    <name type="common">Pyronema confluens</name>
    <dbReference type="NCBI Taxonomy" id="1076935"/>
    <lineage>
        <taxon>Eukaryota</taxon>
        <taxon>Fungi</taxon>
        <taxon>Dikarya</taxon>
        <taxon>Ascomycota</taxon>
        <taxon>Pezizomycotina</taxon>
        <taxon>Pezizomycetes</taxon>
        <taxon>Pezizales</taxon>
        <taxon>Pyronemataceae</taxon>
        <taxon>Pyronema</taxon>
    </lineage>
</organism>
<proteinExistence type="predicted"/>
<evidence type="ECO:0000313" key="2">
    <source>
        <dbReference type="EMBL" id="CCX04224.1"/>
    </source>
</evidence>
<feature type="compositionally biased region" description="Polar residues" evidence="1">
    <location>
        <begin position="39"/>
        <end position="50"/>
    </location>
</feature>
<name>U4L2C6_PYROM</name>
<keyword evidence="3" id="KW-1185">Reference proteome</keyword>
<feature type="region of interest" description="Disordered" evidence="1">
    <location>
        <begin position="1"/>
        <end position="57"/>
    </location>
</feature>
<sequence>MRVNPAANNVTTPQRDLSTPKTTPDVSRDELNCPHVPTLATSRHAPTNNKCHFKPDMHHSTSAYPRFARRAKLAKLAVDNARPTINVGAKHHKGNSDGQIFDTPTIPQANISAEMTQLIAVVASMMKSSQILAK</sequence>
<dbReference type="Proteomes" id="UP000018144">
    <property type="component" value="Unassembled WGS sequence"/>
</dbReference>
<protein>
    <submittedName>
        <fullName evidence="2">Uncharacterized protein</fullName>
    </submittedName>
</protein>